<sequence>MTLLQVPVFNFAPLVPESLNVTPATGAISTVTVRPRAENAHATTGFAGALTGFTLTASDAAPLPSPTPLMARRRTEYVVPFVSPVIVTGEAASPGLSAVHKPPSSEYS</sequence>
<evidence type="ECO:0000313" key="1">
    <source>
        <dbReference type="EMBL" id="CAB4912511.1"/>
    </source>
</evidence>
<dbReference type="AlphaFoldDB" id="A0A6J7GVJ3"/>
<gene>
    <name evidence="1" type="ORF">UFOPK3674_00001</name>
</gene>
<protein>
    <submittedName>
        <fullName evidence="1">Unannotated protein</fullName>
    </submittedName>
</protein>
<accession>A0A6J7GVJ3</accession>
<dbReference type="EMBL" id="CAFBMX010000001">
    <property type="protein sequence ID" value="CAB4912511.1"/>
    <property type="molecule type" value="Genomic_DNA"/>
</dbReference>
<organism evidence="1">
    <name type="scientific">freshwater metagenome</name>
    <dbReference type="NCBI Taxonomy" id="449393"/>
    <lineage>
        <taxon>unclassified sequences</taxon>
        <taxon>metagenomes</taxon>
        <taxon>ecological metagenomes</taxon>
    </lineage>
</organism>
<name>A0A6J7GVJ3_9ZZZZ</name>
<proteinExistence type="predicted"/>
<reference evidence="1" key="1">
    <citation type="submission" date="2020-05" db="EMBL/GenBank/DDBJ databases">
        <authorList>
            <person name="Chiriac C."/>
            <person name="Salcher M."/>
            <person name="Ghai R."/>
            <person name="Kavagutti S V."/>
        </authorList>
    </citation>
    <scope>NUCLEOTIDE SEQUENCE</scope>
</reference>